<dbReference type="EMBL" id="JACEFO010002268">
    <property type="protein sequence ID" value="KAF8670022.1"/>
    <property type="molecule type" value="Genomic_DNA"/>
</dbReference>
<proteinExistence type="predicted"/>
<feature type="region of interest" description="Disordered" evidence="1">
    <location>
        <begin position="135"/>
        <end position="193"/>
    </location>
</feature>
<organism evidence="2 3">
    <name type="scientific">Digitaria exilis</name>
    <dbReference type="NCBI Taxonomy" id="1010633"/>
    <lineage>
        <taxon>Eukaryota</taxon>
        <taxon>Viridiplantae</taxon>
        <taxon>Streptophyta</taxon>
        <taxon>Embryophyta</taxon>
        <taxon>Tracheophyta</taxon>
        <taxon>Spermatophyta</taxon>
        <taxon>Magnoliopsida</taxon>
        <taxon>Liliopsida</taxon>
        <taxon>Poales</taxon>
        <taxon>Poaceae</taxon>
        <taxon>PACMAD clade</taxon>
        <taxon>Panicoideae</taxon>
        <taxon>Panicodae</taxon>
        <taxon>Paniceae</taxon>
        <taxon>Anthephorinae</taxon>
        <taxon>Digitaria</taxon>
    </lineage>
</organism>
<reference evidence="2" key="1">
    <citation type="submission" date="2020-07" db="EMBL/GenBank/DDBJ databases">
        <title>Genome sequence and genetic diversity analysis of an under-domesticated orphan crop, white fonio (Digitaria exilis).</title>
        <authorList>
            <person name="Bennetzen J.L."/>
            <person name="Chen S."/>
            <person name="Ma X."/>
            <person name="Wang X."/>
            <person name="Yssel A.E.J."/>
            <person name="Chaluvadi S.R."/>
            <person name="Johnson M."/>
            <person name="Gangashetty P."/>
            <person name="Hamidou F."/>
            <person name="Sanogo M.D."/>
            <person name="Zwaenepoel A."/>
            <person name="Wallace J."/>
            <person name="Van De Peer Y."/>
            <person name="Van Deynze A."/>
        </authorList>
    </citation>
    <scope>NUCLEOTIDE SEQUENCE</scope>
    <source>
        <tissue evidence="2">Leaves</tissue>
    </source>
</reference>
<keyword evidence="3" id="KW-1185">Reference proteome</keyword>
<dbReference type="AlphaFoldDB" id="A0A835ATQ4"/>
<dbReference type="Proteomes" id="UP000636709">
    <property type="component" value="Unassembled WGS sequence"/>
</dbReference>
<evidence type="ECO:0000313" key="3">
    <source>
        <dbReference type="Proteomes" id="UP000636709"/>
    </source>
</evidence>
<name>A0A835ATQ4_9POAL</name>
<feature type="compositionally biased region" description="Basic and acidic residues" evidence="1">
    <location>
        <begin position="168"/>
        <end position="184"/>
    </location>
</feature>
<protein>
    <submittedName>
        <fullName evidence="2">Uncharacterized protein</fullName>
    </submittedName>
</protein>
<accession>A0A835ATQ4</accession>
<evidence type="ECO:0000313" key="2">
    <source>
        <dbReference type="EMBL" id="KAF8670022.1"/>
    </source>
</evidence>
<sequence length="193" mass="20566">MSSSSVPPSLLSAAGAATASRSAVAVVAKAARGFQVFHIDGYSLTTSLLDFTGNAAYELPAERGVFVAPPRQIYGHVVGEGDDGGKNPATCGYVAFITKEDLGRRRESLVRENSLAIRCDVGVVVVETIAVGPKQQGNRRQRMYGGGGGYSSDDGYEFDDEDDGGGSRGDRRGQPPPNDKEFIRRCLVAHRRK</sequence>
<gene>
    <name evidence="2" type="ORF">HU200_051210</name>
</gene>
<evidence type="ECO:0000256" key="1">
    <source>
        <dbReference type="SAM" id="MobiDB-lite"/>
    </source>
</evidence>
<comment type="caution">
    <text evidence="2">The sequence shown here is derived from an EMBL/GenBank/DDBJ whole genome shotgun (WGS) entry which is preliminary data.</text>
</comment>
<feature type="compositionally biased region" description="Acidic residues" evidence="1">
    <location>
        <begin position="154"/>
        <end position="164"/>
    </location>
</feature>